<keyword evidence="2" id="KW-1185">Reference proteome</keyword>
<organism evidence="1 2">
    <name type="scientific">Quercus lobata</name>
    <name type="common">Valley oak</name>
    <dbReference type="NCBI Taxonomy" id="97700"/>
    <lineage>
        <taxon>Eukaryota</taxon>
        <taxon>Viridiplantae</taxon>
        <taxon>Streptophyta</taxon>
        <taxon>Embryophyta</taxon>
        <taxon>Tracheophyta</taxon>
        <taxon>Spermatophyta</taxon>
        <taxon>Magnoliopsida</taxon>
        <taxon>eudicotyledons</taxon>
        <taxon>Gunneridae</taxon>
        <taxon>Pentapetalae</taxon>
        <taxon>rosids</taxon>
        <taxon>fabids</taxon>
        <taxon>Fagales</taxon>
        <taxon>Fagaceae</taxon>
        <taxon>Quercus</taxon>
    </lineage>
</organism>
<evidence type="ECO:0000313" key="2">
    <source>
        <dbReference type="Proteomes" id="UP000594261"/>
    </source>
</evidence>
<accession>A0A7N2LSG4</accession>
<proteinExistence type="predicted"/>
<reference evidence="1 2" key="1">
    <citation type="journal article" date="2016" name="G3 (Bethesda)">
        <title>First Draft Assembly and Annotation of the Genome of a California Endemic Oak Quercus lobata Nee (Fagaceae).</title>
        <authorList>
            <person name="Sork V.L."/>
            <person name="Fitz-Gibbon S.T."/>
            <person name="Puiu D."/>
            <person name="Crepeau M."/>
            <person name="Gugger P.F."/>
            <person name="Sherman R."/>
            <person name="Stevens K."/>
            <person name="Langley C.H."/>
            <person name="Pellegrini M."/>
            <person name="Salzberg S.L."/>
        </authorList>
    </citation>
    <scope>NUCLEOTIDE SEQUENCE [LARGE SCALE GENOMIC DNA]</scope>
    <source>
        <strain evidence="1 2">cv. SW786</strain>
    </source>
</reference>
<dbReference type="Proteomes" id="UP000594261">
    <property type="component" value="Chromosome 5"/>
</dbReference>
<dbReference type="EnsemblPlants" id="QL05p078752:mrna">
    <property type="protein sequence ID" value="QL05p078752:mrna"/>
    <property type="gene ID" value="QL05p078752"/>
</dbReference>
<dbReference type="Gramene" id="QL05p078752:mrna">
    <property type="protein sequence ID" value="QL05p078752:mrna"/>
    <property type="gene ID" value="QL05p078752"/>
</dbReference>
<name>A0A7N2LSG4_QUELO</name>
<protein>
    <submittedName>
        <fullName evidence="1">Uncharacterized protein</fullName>
    </submittedName>
</protein>
<dbReference type="AlphaFoldDB" id="A0A7N2LSG4"/>
<sequence>MLVFIKAYNTSFLATISIVIPGCEIPRWFSHQSAGTTVNAQKVAKLRKAVMNGAGPSGEGSSNDVPQSKRIPLGKKDIWLMAALTMVTLIASILSKVVQDYCSISTLTSGLSLRSHTHSQQLLKESQAVLSLKAFTGQIWYCWRHFLCYMSQDCFFNIKSKVHQAVLGRNSPSLNGEDHHLVSQSNSKARVYRLAKANG</sequence>
<dbReference type="InParanoid" id="A0A7N2LSG4"/>
<evidence type="ECO:0000313" key="1">
    <source>
        <dbReference type="EnsemblPlants" id="QL05p078752:mrna"/>
    </source>
</evidence>
<reference evidence="1" key="2">
    <citation type="submission" date="2021-01" db="UniProtKB">
        <authorList>
            <consortium name="EnsemblPlants"/>
        </authorList>
    </citation>
    <scope>IDENTIFICATION</scope>
</reference>
<dbReference type="EMBL" id="LRBV02000005">
    <property type="status" value="NOT_ANNOTATED_CDS"/>
    <property type="molecule type" value="Genomic_DNA"/>
</dbReference>